<comment type="subunit">
    <text evidence="3 7">Homodimer.</text>
</comment>
<dbReference type="GO" id="GO:0030643">
    <property type="term" value="P:intracellular phosphate ion homeostasis"/>
    <property type="evidence" value="ECO:0007669"/>
    <property type="project" value="InterPro"/>
</dbReference>
<comment type="subcellular location">
    <subcellularLocation>
        <location evidence="1 7">Cytoplasm</location>
    </subcellularLocation>
</comment>
<dbReference type="Gene3D" id="1.20.58.220">
    <property type="entry name" value="Phosphate transport system protein phou homolog 2, domain 2"/>
    <property type="match status" value="1"/>
</dbReference>
<gene>
    <name evidence="9" type="primary">phoU</name>
    <name evidence="9" type="ORF">IAB67_04640</name>
</gene>
<dbReference type="PANTHER" id="PTHR42930">
    <property type="entry name" value="PHOSPHATE-SPECIFIC TRANSPORT SYSTEM ACCESSORY PROTEIN PHOU"/>
    <property type="match status" value="1"/>
</dbReference>
<dbReference type="InterPro" id="IPR028366">
    <property type="entry name" value="PhoU"/>
</dbReference>
<dbReference type="AlphaFoldDB" id="A0A9D1IU35"/>
<dbReference type="SUPFAM" id="SSF109755">
    <property type="entry name" value="PhoU-like"/>
    <property type="match status" value="1"/>
</dbReference>
<protein>
    <recommendedName>
        <fullName evidence="7">Phosphate-specific transport system accessory protein PhoU</fullName>
    </recommendedName>
</protein>
<comment type="similarity">
    <text evidence="2 7">Belongs to the PhoU family.</text>
</comment>
<evidence type="ECO:0000256" key="5">
    <source>
        <dbReference type="ARBA" id="ARBA00022490"/>
    </source>
</evidence>
<feature type="domain" description="PhoU" evidence="8">
    <location>
        <begin position="18"/>
        <end position="104"/>
    </location>
</feature>
<dbReference type="NCBIfam" id="TIGR02135">
    <property type="entry name" value="phoU_full"/>
    <property type="match status" value="1"/>
</dbReference>
<evidence type="ECO:0000313" key="10">
    <source>
        <dbReference type="Proteomes" id="UP000824073"/>
    </source>
</evidence>
<evidence type="ECO:0000256" key="7">
    <source>
        <dbReference type="PIRNR" id="PIRNR003107"/>
    </source>
</evidence>
<accession>A0A9D1IU35</accession>
<feature type="domain" description="PhoU" evidence="8">
    <location>
        <begin position="121"/>
        <end position="205"/>
    </location>
</feature>
<dbReference type="PANTHER" id="PTHR42930:SF3">
    <property type="entry name" value="PHOSPHATE-SPECIFIC TRANSPORT SYSTEM ACCESSORY PROTEIN PHOU"/>
    <property type="match status" value="1"/>
</dbReference>
<proteinExistence type="inferred from homology"/>
<evidence type="ECO:0000256" key="4">
    <source>
        <dbReference type="ARBA" id="ARBA00022448"/>
    </source>
</evidence>
<evidence type="ECO:0000313" key="9">
    <source>
        <dbReference type="EMBL" id="HIU43568.1"/>
    </source>
</evidence>
<dbReference type="EMBL" id="DVMR01000038">
    <property type="protein sequence ID" value="HIU43568.1"/>
    <property type="molecule type" value="Genomic_DNA"/>
</dbReference>
<keyword evidence="6 7" id="KW-0592">Phosphate transport</keyword>
<reference evidence="9" key="2">
    <citation type="journal article" date="2021" name="PeerJ">
        <title>Extensive microbial diversity within the chicken gut microbiome revealed by metagenomics and culture.</title>
        <authorList>
            <person name="Gilroy R."/>
            <person name="Ravi A."/>
            <person name="Getino M."/>
            <person name="Pursley I."/>
            <person name="Horton D.L."/>
            <person name="Alikhan N.F."/>
            <person name="Baker D."/>
            <person name="Gharbi K."/>
            <person name="Hall N."/>
            <person name="Watson M."/>
            <person name="Adriaenssens E.M."/>
            <person name="Foster-Nyarko E."/>
            <person name="Jarju S."/>
            <person name="Secka A."/>
            <person name="Antonio M."/>
            <person name="Oren A."/>
            <person name="Chaudhuri R.R."/>
            <person name="La Ragione R."/>
            <person name="Hildebrand F."/>
            <person name="Pallen M.J."/>
        </authorList>
    </citation>
    <scope>NUCLEOTIDE SEQUENCE</scope>
    <source>
        <strain evidence="9">CHK191-8634</strain>
    </source>
</reference>
<evidence type="ECO:0000256" key="3">
    <source>
        <dbReference type="ARBA" id="ARBA00011738"/>
    </source>
</evidence>
<evidence type="ECO:0000256" key="2">
    <source>
        <dbReference type="ARBA" id="ARBA00008107"/>
    </source>
</evidence>
<dbReference type="Proteomes" id="UP000824073">
    <property type="component" value="Unassembled WGS sequence"/>
</dbReference>
<dbReference type="GO" id="GO:0045936">
    <property type="term" value="P:negative regulation of phosphate metabolic process"/>
    <property type="evidence" value="ECO:0007669"/>
    <property type="project" value="InterPro"/>
</dbReference>
<reference evidence="9" key="1">
    <citation type="submission" date="2020-10" db="EMBL/GenBank/DDBJ databases">
        <authorList>
            <person name="Gilroy R."/>
        </authorList>
    </citation>
    <scope>NUCLEOTIDE SEQUENCE</scope>
    <source>
        <strain evidence="9">CHK191-8634</strain>
    </source>
</reference>
<name>A0A9D1IU35_9CLOT</name>
<evidence type="ECO:0000256" key="6">
    <source>
        <dbReference type="ARBA" id="ARBA00022592"/>
    </source>
</evidence>
<evidence type="ECO:0000256" key="1">
    <source>
        <dbReference type="ARBA" id="ARBA00004496"/>
    </source>
</evidence>
<dbReference type="GO" id="GO:0005737">
    <property type="term" value="C:cytoplasm"/>
    <property type="evidence" value="ECO:0007669"/>
    <property type="project" value="UniProtKB-SubCell"/>
</dbReference>
<evidence type="ECO:0000259" key="8">
    <source>
        <dbReference type="Pfam" id="PF01895"/>
    </source>
</evidence>
<dbReference type="GO" id="GO:0006817">
    <property type="term" value="P:phosphate ion transport"/>
    <property type="evidence" value="ECO:0007669"/>
    <property type="project" value="UniProtKB-KW"/>
</dbReference>
<dbReference type="InterPro" id="IPR026022">
    <property type="entry name" value="PhoU_dom"/>
</dbReference>
<dbReference type="Pfam" id="PF01895">
    <property type="entry name" value="PhoU"/>
    <property type="match status" value="2"/>
</dbReference>
<keyword evidence="5 7" id="KW-0963">Cytoplasm</keyword>
<dbReference type="PIRSF" id="PIRSF003107">
    <property type="entry name" value="PhoU"/>
    <property type="match status" value="1"/>
</dbReference>
<organism evidence="9 10">
    <name type="scientific">Candidatus Ventrousia excrementavium</name>
    <dbReference type="NCBI Taxonomy" id="2840961"/>
    <lineage>
        <taxon>Bacteria</taxon>
        <taxon>Bacillati</taxon>
        <taxon>Bacillota</taxon>
        <taxon>Clostridia</taxon>
        <taxon>Eubacteriales</taxon>
        <taxon>Clostridiaceae</taxon>
        <taxon>Clostridiaceae incertae sedis</taxon>
        <taxon>Candidatus Ventrousia</taxon>
    </lineage>
</organism>
<comment type="caution">
    <text evidence="9">The sequence shown here is derived from an EMBL/GenBank/DDBJ whole genome shotgun (WGS) entry which is preliminary data.</text>
</comment>
<dbReference type="InterPro" id="IPR038078">
    <property type="entry name" value="PhoU-like_sf"/>
</dbReference>
<sequence>MPRSRFDHQLETLNTELITMGALVETTIASAAKALMEGDRTQAKRIAQNDSQIDGMEKSIESLCLKLLLQQQPVARDLRLISAALKMITDMERIGDQAADISELTLLLGDIKTPTVMDSIGDMARATIRMVSSGIDAFVKKDLDLARKVIDMDDEVDDLFVRVKEELIELIRQNGPFCEQAIDLIMVAKYFERIGDHSVNIAEWVVFSITGEHRSSGEGTV</sequence>
<dbReference type="FunFam" id="1.20.58.220:FF:000004">
    <property type="entry name" value="Phosphate-specific transport system accessory protein PhoU"/>
    <property type="match status" value="1"/>
</dbReference>
<comment type="function">
    <text evidence="7">Plays a role in the regulation of phosphate uptake.</text>
</comment>
<keyword evidence="4 7" id="KW-0813">Transport</keyword>